<feature type="compositionally biased region" description="Basic and acidic residues" evidence="5">
    <location>
        <begin position="337"/>
        <end position="355"/>
    </location>
</feature>
<dbReference type="PROSITE" id="PS50090">
    <property type="entry name" value="MYB_LIKE"/>
    <property type="match status" value="1"/>
</dbReference>
<dbReference type="GO" id="GO:0003677">
    <property type="term" value="F:DNA binding"/>
    <property type="evidence" value="ECO:0007669"/>
    <property type="project" value="UniProtKB-KW"/>
</dbReference>
<evidence type="ECO:0000256" key="1">
    <source>
        <dbReference type="ARBA" id="ARBA00023015"/>
    </source>
</evidence>
<feature type="domain" description="Myb-like" evidence="6">
    <location>
        <begin position="201"/>
        <end position="251"/>
    </location>
</feature>
<keyword evidence="3" id="KW-0804">Transcription</keyword>
<proteinExistence type="predicted"/>
<name>A0A8J8T538_HALGN</name>
<evidence type="ECO:0000256" key="5">
    <source>
        <dbReference type="SAM" id="MobiDB-lite"/>
    </source>
</evidence>
<dbReference type="PROSITE" id="PS51293">
    <property type="entry name" value="SANT"/>
    <property type="match status" value="1"/>
</dbReference>
<sequence length="534" mass="59587">MRSAACQSPRATQQMTQAPQIPKYGLQKPISQTIFKMPEPEPQAATRNLVQMTQERFGQITIDSSDNSEFYLEVSEHDEKELCIRDSNAERYSEKIAPTNEIDQNGQGGITEKDDGDHFVMHSVDNAFREHRFTVDCLTQKLHSERKLSENSPPQALLNPISSSGDYTSHYYEESKSPVSGSPFALSADGSHEHDGTTEGRGSLSDGRWSKAEHQRFLQALDKYGNNWQKVQLVVKTRSAAQIRSHAQKYKLKLMYEEAQEKFKNVPQEERCVFKVVKPKKRKPKQEPAIGSLTKATGIAFTSAKLFDVKKYVVPSGASSNKGLPTSGSENSSEDAASEKKSNESMRSTSQEHIEQAQASLPSEALVGAKKAKTDYSFAKRIFNIVKWKKDKPKQQEIAITQAVPQPPALAPQPQQLNKHQILKPTPIKPAIQTQSGGQTQYPIQLPSIQTLLSALPPSHQDKLVFNNQTATTNETYSGGKPIDSVAPYQEPQFIQNLRSMPTLPYQMSMVSATLKKVPVRVVVQNNQYFPAKE</sequence>
<dbReference type="OrthoDB" id="342406at2759"/>
<dbReference type="InterPro" id="IPR017930">
    <property type="entry name" value="Myb_dom"/>
</dbReference>
<dbReference type="SUPFAM" id="SSF46689">
    <property type="entry name" value="Homeodomain-like"/>
    <property type="match status" value="1"/>
</dbReference>
<keyword evidence="4" id="KW-0539">Nucleus</keyword>
<dbReference type="Proteomes" id="UP000785679">
    <property type="component" value="Unassembled WGS sequence"/>
</dbReference>
<dbReference type="PROSITE" id="PS51294">
    <property type="entry name" value="HTH_MYB"/>
    <property type="match status" value="1"/>
</dbReference>
<dbReference type="InterPro" id="IPR006447">
    <property type="entry name" value="Myb_dom_plants"/>
</dbReference>
<dbReference type="Pfam" id="PF00249">
    <property type="entry name" value="Myb_DNA-binding"/>
    <property type="match status" value="1"/>
</dbReference>
<evidence type="ECO:0000259" key="7">
    <source>
        <dbReference type="PROSITE" id="PS51293"/>
    </source>
</evidence>
<organism evidence="9 10">
    <name type="scientific">Halteria grandinella</name>
    <dbReference type="NCBI Taxonomy" id="5974"/>
    <lineage>
        <taxon>Eukaryota</taxon>
        <taxon>Sar</taxon>
        <taxon>Alveolata</taxon>
        <taxon>Ciliophora</taxon>
        <taxon>Intramacronucleata</taxon>
        <taxon>Spirotrichea</taxon>
        <taxon>Stichotrichia</taxon>
        <taxon>Sporadotrichida</taxon>
        <taxon>Halteriidae</taxon>
        <taxon>Halteria</taxon>
    </lineage>
</organism>
<evidence type="ECO:0000256" key="4">
    <source>
        <dbReference type="ARBA" id="ARBA00023242"/>
    </source>
</evidence>
<dbReference type="InterPro" id="IPR001005">
    <property type="entry name" value="SANT/Myb"/>
</dbReference>
<dbReference type="PANTHER" id="PTHR12802">
    <property type="entry name" value="SWI/SNF COMPLEX-RELATED"/>
    <property type="match status" value="1"/>
</dbReference>
<keyword evidence="2" id="KW-0238">DNA-binding</keyword>
<comment type="caution">
    <text evidence="9">The sequence shown here is derived from an EMBL/GenBank/DDBJ whole genome shotgun (WGS) entry which is preliminary data.</text>
</comment>
<feature type="compositionally biased region" description="Polar residues" evidence="5">
    <location>
        <begin position="318"/>
        <end position="335"/>
    </location>
</feature>
<evidence type="ECO:0000259" key="8">
    <source>
        <dbReference type="PROSITE" id="PS51294"/>
    </source>
</evidence>
<feature type="region of interest" description="Disordered" evidence="5">
    <location>
        <begin position="318"/>
        <end position="361"/>
    </location>
</feature>
<gene>
    <name evidence="9" type="ORF">FGO68_gene12070</name>
</gene>
<dbReference type="CDD" id="cd00167">
    <property type="entry name" value="SANT"/>
    <property type="match status" value="1"/>
</dbReference>
<evidence type="ECO:0000259" key="6">
    <source>
        <dbReference type="PROSITE" id="PS50090"/>
    </source>
</evidence>
<accession>A0A8J8T538</accession>
<keyword evidence="10" id="KW-1185">Reference proteome</keyword>
<evidence type="ECO:0000256" key="3">
    <source>
        <dbReference type="ARBA" id="ARBA00023163"/>
    </source>
</evidence>
<feature type="region of interest" description="Disordered" evidence="5">
    <location>
        <begin position="168"/>
        <end position="208"/>
    </location>
</feature>
<dbReference type="SMART" id="SM00717">
    <property type="entry name" value="SANT"/>
    <property type="match status" value="1"/>
</dbReference>
<dbReference type="NCBIfam" id="TIGR01557">
    <property type="entry name" value="myb_SHAQKYF"/>
    <property type="match status" value="1"/>
</dbReference>
<keyword evidence="1" id="KW-0805">Transcription regulation</keyword>
<dbReference type="EMBL" id="RRYP01005633">
    <property type="protein sequence ID" value="TNV81861.1"/>
    <property type="molecule type" value="Genomic_DNA"/>
</dbReference>
<dbReference type="PANTHER" id="PTHR12802:SF173">
    <property type="entry name" value="MYB-LIKE PROTEIN K"/>
    <property type="match status" value="1"/>
</dbReference>
<dbReference type="InterPro" id="IPR017884">
    <property type="entry name" value="SANT_dom"/>
</dbReference>
<feature type="domain" description="SANT" evidence="7">
    <location>
        <begin position="204"/>
        <end position="257"/>
    </location>
</feature>
<evidence type="ECO:0000313" key="10">
    <source>
        <dbReference type="Proteomes" id="UP000785679"/>
    </source>
</evidence>
<reference evidence="9" key="1">
    <citation type="submission" date="2019-06" db="EMBL/GenBank/DDBJ databases">
        <authorList>
            <person name="Zheng W."/>
        </authorList>
    </citation>
    <scope>NUCLEOTIDE SEQUENCE</scope>
    <source>
        <strain evidence="9">QDHG01</strain>
    </source>
</reference>
<evidence type="ECO:0000313" key="9">
    <source>
        <dbReference type="EMBL" id="TNV81861.1"/>
    </source>
</evidence>
<dbReference type="Gene3D" id="1.10.10.60">
    <property type="entry name" value="Homeodomain-like"/>
    <property type="match status" value="1"/>
</dbReference>
<dbReference type="InterPro" id="IPR009057">
    <property type="entry name" value="Homeodomain-like_sf"/>
</dbReference>
<feature type="domain" description="HTH myb-type" evidence="8">
    <location>
        <begin position="201"/>
        <end position="255"/>
    </location>
</feature>
<evidence type="ECO:0000256" key="2">
    <source>
        <dbReference type="ARBA" id="ARBA00023125"/>
    </source>
</evidence>
<protein>
    <submittedName>
        <fullName evidence="9">Uncharacterized protein</fullName>
    </submittedName>
</protein>
<dbReference type="AlphaFoldDB" id="A0A8J8T538"/>